<feature type="compositionally biased region" description="Basic and acidic residues" evidence="2">
    <location>
        <begin position="293"/>
        <end position="305"/>
    </location>
</feature>
<evidence type="ECO:0000313" key="3">
    <source>
        <dbReference type="EMBL" id="PWN97510.1"/>
    </source>
</evidence>
<feature type="compositionally biased region" description="Basic and acidic residues" evidence="2">
    <location>
        <begin position="315"/>
        <end position="336"/>
    </location>
</feature>
<gene>
    <name evidence="3" type="ORF">FA09DRAFT_339013</name>
</gene>
<proteinExistence type="predicted"/>
<feature type="region of interest" description="Disordered" evidence="2">
    <location>
        <begin position="1"/>
        <end position="43"/>
    </location>
</feature>
<sequence length="345" mass="37066">MSRRSRSGDDELLLPRRKKRAAQGAAAAGPSSGHAAPAAAGGASASSFLALKADLAAQRSGSAGASSLSQPRERALPHHLRPARGAEARRQRDGDDGVHAGATSAWAGTPSAALDAARAAMERKARLYAALRAGKEAGVDEATWAQMHGSVDWERKAGEASGGDESDSGDSDAPPPVGADDDPLVEYEDEFGRTRMLPRRDVPREWLRRKEQEAAAQLEPPPDDSGVLYGPSTSFPVYRPPSPVLATRVAAIGKSAAPSRFDAKAEVRDRGAGFYAFSTDEARRADELAALRRESARTAEEREHSAAGAVPNPEEQQRQQRKLEVERKRREVEERRRARTTQRQG</sequence>
<dbReference type="RefSeq" id="XP_025597789.1">
    <property type="nucleotide sequence ID" value="XM_025744166.1"/>
</dbReference>
<feature type="region of interest" description="Disordered" evidence="2">
    <location>
        <begin position="59"/>
        <end position="105"/>
    </location>
</feature>
<dbReference type="Proteomes" id="UP000245946">
    <property type="component" value="Unassembled WGS sequence"/>
</dbReference>
<feature type="compositionally biased region" description="Basic and acidic residues" evidence="2">
    <location>
        <begin position="190"/>
        <end position="213"/>
    </location>
</feature>
<feature type="region of interest" description="Disordered" evidence="2">
    <location>
        <begin position="150"/>
        <end position="239"/>
    </location>
</feature>
<keyword evidence="1" id="KW-0175">Coiled coil</keyword>
<feature type="compositionally biased region" description="Acidic residues" evidence="2">
    <location>
        <begin position="179"/>
        <end position="189"/>
    </location>
</feature>
<reference evidence="3 4" key="1">
    <citation type="journal article" date="2018" name="Mol. Biol. Evol.">
        <title>Broad Genomic Sampling Reveals a Smut Pathogenic Ancestry of the Fungal Clade Ustilaginomycotina.</title>
        <authorList>
            <person name="Kijpornyongpan T."/>
            <person name="Mondo S.J."/>
            <person name="Barry K."/>
            <person name="Sandor L."/>
            <person name="Lee J."/>
            <person name="Lipzen A."/>
            <person name="Pangilinan J."/>
            <person name="LaButti K."/>
            <person name="Hainaut M."/>
            <person name="Henrissat B."/>
            <person name="Grigoriev I.V."/>
            <person name="Spatafora J.W."/>
            <person name="Aime M.C."/>
        </authorList>
    </citation>
    <scope>NUCLEOTIDE SEQUENCE [LARGE SCALE GENOMIC DNA]</scope>
    <source>
        <strain evidence="3 4">MCA 4186</strain>
    </source>
</reference>
<dbReference type="AlphaFoldDB" id="A0A316Z6W6"/>
<feature type="compositionally biased region" description="Low complexity" evidence="2">
    <location>
        <begin position="59"/>
        <end position="70"/>
    </location>
</feature>
<dbReference type="PANTHER" id="PTHR15885:SF1">
    <property type="entry name" value="COILED-COIL DOMAIN-CONTAINING PROTEIN 174"/>
    <property type="match status" value="1"/>
</dbReference>
<dbReference type="GeneID" id="37271710"/>
<dbReference type="OrthoDB" id="333551at2759"/>
<protein>
    <submittedName>
        <fullName evidence="3">Uncharacterized protein</fullName>
    </submittedName>
</protein>
<dbReference type="Pfam" id="PF13300">
    <property type="entry name" value="DUF4078"/>
    <property type="match status" value="1"/>
</dbReference>
<evidence type="ECO:0000256" key="1">
    <source>
        <dbReference type="ARBA" id="ARBA00023054"/>
    </source>
</evidence>
<name>A0A316Z6W6_9BASI</name>
<evidence type="ECO:0000256" key="2">
    <source>
        <dbReference type="SAM" id="MobiDB-lite"/>
    </source>
</evidence>
<feature type="compositionally biased region" description="Low complexity" evidence="2">
    <location>
        <begin position="22"/>
        <end position="43"/>
    </location>
</feature>
<accession>A0A316Z6W6</accession>
<dbReference type="InterPro" id="IPR025066">
    <property type="entry name" value="CCDC174-like"/>
</dbReference>
<keyword evidence="4" id="KW-1185">Reference proteome</keyword>
<dbReference type="GO" id="GO:0005634">
    <property type="term" value="C:nucleus"/>
    <property type="evidence" value="ECO:0007669"/>
    <property type="project" value="TreeGrafter"/>
</dbReference>
<dbReference type="STRING" id="58919.A0A316Z6W6"/>
<dbReference type="PANTHER" id="PTHR15885">
    <property type="entry name" value="COILED-COIL DOMAIN-CONTAINING PROTEIN 174"/>
    <property type="match status" value="1"/>
</dbReference>
<feature type="compositionally biased region" description="Basic and acidic residues" evidence="2">
    <location>
        <begin position="84"/>
        <end position="98"/>
    </location>
</feature>
<organism evidence="3 4">
    <name type="scientific">Tilletiopsis washingtonensis</name>
    <dbReference type="NCBI Taxonomy" id="58919"/>
    <lineage>
        <taxon>Eukaryota</taxon>
        <taxon>Fungi</taxon>
        <taxon>Dikarya</taxon>
        <taxon>Basidiomycota</taxon>
        <taxon>Ustilaginomycotina</taxon>
        <taxon>Exobasidiomycetes</taxon>
        <taxon>Entylomatales</taxon>
        <taxon>Entylomatales incertae sedis</taxon>
        <taxon>Tilletiopsis</taxon>
    </lineage>
</organism>
<evidence type="ECO:0000313" key="4">
    <source>
        <dbReference type="Proteomes" id="UP000245946"/>
    </source>
</evidence>
<dbReference type="EMBL" id="KZ819294">
    <property type="protein sequence ID" value="PWN97510.1"/>
    <property type="molecule type" value="Genomic_DNA"/>
</dbReference>
<feature type="region of interest" description="Disordered" evidence="2">
    <location>
        <begin position="293"/>
        <end position="345"/>
    </location>
</feature>